<gene>
    <name evidence="5" type="ORF">KACHI17_20500</name>
</gene>
<accession>A0AAT9GL15</accession>
<evidence type="ECO:0000256" key="1">
    <source>
        <dbReference type="ARBA" id="ARBA00022679"/>
    </source>
</evidence>
<feature type="domain" description="SET" evidence="3">
    <location>
        <begin position="15"/>
        <end position="114"/>
    </location>
</feature>
<protein>
    <recommendedName>
        <fullName evidence="6">SET domain-containing protein</fullName>
    </recommendedName>
</protein>
<feature type="domain" description="Post-SET" evidence="4">
    <location>
        <begin position="122"/>
        <end position="138"/>
    </location>
</feature>
<dbReference type="SUPFAM" id="SSF82199">
    <property type="entry name" value="SET domain"/>
    <property type="match status" value="1"/>
</dbReference>
<proteinExistence type="predicted"/>
<evidence type="ECO:0008006" key="6">
    <source>
        <dbReference type="Google" id="ProtNLM"/>
    </source>
</evidence>
<dbReference type="GO" id="GO:0016740">
    <property type="term" value="F:transferase activity"/>
    <property type="evidence" value="ECO:0007669"/>
    <property type="project" value="UniProtKB-KW"/>
</dbReference>
<keyword evidence="1" id="KW-0808">Transferase</keyword>
<reference evidence="5" key="1">
    <citation type="submission" date="2024-02" db="EMBL/GenBank/DDBJ databases">
        <title>Sediminibacterium planktonica sp. nov. and Sediminibacterium longus sp. nov., isolated from surface lake and river water.</title>
        <authorList>
            <person name="Watanabe K."/>
            <person name="Takemine S."/>
            <person name="Ishii Y."/>
            <person name="Ogata Y."/>
            <person name="Shindo C."/>
            <person name="Suda W."/>
        </authorList>
    </citation>
    <scope>NUCLEOTIDE SEQUENCE</scope>
    <source>
        <strain evidence="5">KACHI17</strain>
    </source>
</reference>
<sequence>MIPLPLVIPEPIKNDRVDFARVVRNPATGQFSLHATAFFDQGEMICEFGAVEIVDTPSYKTLQVGLRKHILLYPDCLQYTNHGCDPNVFFDTDKMQLIALKSVQPGDEMVFFYPSTEWKMASEFKCTCGTDQCLGIIKGASALTEEILQNYRLTSFIHLQLKNR</sequence>
<organism evidence="5">
    <name type="scientific">Sediminibacterium sp. KACHI17</name>
    <dbReference type="NCBI Taxonomy" id="1751071"/>
    <lineage>
        <taxon>Bacteria</taxon>
        <taxon>Pseudomonadati</taxon>
        <taxon>Bacteroidota</taxon>
        <taxon>Chitinophagia</taxon>
        <taxon>Chitinophagales</taxon>
        <taxon>Chitinophagaceae</taxon>
        <taxon>Sediminibacterium</taxon>
    </lineage>
</organism>
<dbReference type="PANTHER" id="PTHR12350">
    <property type="entry name" value="HISTONE-LYSINE N-METHYLTRANSFERASE-RELATED"/>
    <property type="match status" value="1"/>
</dbReference>
<evidence type="ECO:0000256" key="2">
    <source>
        <dbReference type="ARBA" id="ARBA00022691"/>
    </source>
</evidence>
<dbReference type="Gene3D" id="2.170.270.10">
    <property type="entry name" value="SET domain"/>
    <property type="match status" value="1"/>
</dbReference>
<evidence type="ECO:0000259" key="4">
    <source>
        <dbReference type="PROSITE" id="PS50868"/>
    </source>
</evidence>
<dbReference type="InterPro" id="IPR003616">
    <property type="entry name" value="Post-SET_dom"/>
</dbReference>
<dbReference type="EMBL" id="AP029612">
    <property type="protein sequence ID" value="BFG71169.1"/>
    <property type="molecule type" value="Genomic_DNA"/>
</dbReference>
<evidence type="ECO:0000259" key="3">
    <source>
        <dbReference type="PROSITE" id="PS50280"/>
    </source>
</evidence>
<dbReference type="RefSeq" id="WP_353548804.1">
    <property type="nucleotide sequence ID" value="NZ_AP029612.1"/>
</dbReference>
<dbReference type="PROSITE" id="PS50868">
    <property type="entry name" value="POST_SET"/>
    <property type="match status" value="1"/>
</dbReference>
<evidence type="ECO:0000313" key="5">
    <source>
        <dbReference type="EMBL" id="BFG71169.1"/>
    </source>
</evidence>
<dbReference type="Pfam" id="PF00856">
    <property type="entry name" value="SET"/>
    <property type="match status" value="1"/>
</dbReference>
<name>A0AAT9GL15_9BACT</name>
<dbReference type="InterPro" id="IPR053201">
    <property type="entry name" value="Flavunoidine_N-MTase"/>
</dbReference>
<dbReference type="PROSITE" id="PS50280">
    <property type="entry name" value="SET"/>
    <property type="match status" value="1"/>
</dbReference>
<dbReference type="PANTHER" id="PTHR12350:SF19">
    <property type="entry name" value="SET DOMAIN-CONTAINING PROTEIN"/>
    <property type="match status" value="1"/>
</dbReference>
<dbReference type="InterPro" id="IPR046341">
    <property type="entry name" value="SET_dom_sf"/>
</dbReference>
<dbReference type="AlphaFoldDB" id="A0AAT9GL15"/>
<keyword evidence="2" id="KW-0949">S-adenosyl-L-methionine</keyword>
<dbReference type="InterPro" id="IPR001214">
    <property type="entry name" value="SET_dom"/>
</dbReference>